<dbReference type="InterPro" id="IPR039420">
    <property type="entry name" value="WalR-like"/>
</dbReference>
<dbReference type="InterPro" id="IPR001789">
    <property type="entry name" value="Sig_transdc_resp-reg_receiver"/>
</dbReference>
<dbReference type="SMART" id="SM00448">
    <property type="entry name" value="REC"/>
    <property type="match status" value="1"/>
</dbReference>
<dbReference type="RefSeq" id="WP_041095229.1">
    <property type="nucleotide sequence ID" value="NZ_JARTHD010000011.1"/>
</dbReference>
<keyword evidence="5" id="KW-0804">Transcription</keyword>
<dbReference type="InterPro" id="IPR000792">
    <property type="entry name" value="Tscrpt_reg_LuxR_C"/>
</dbReference>
<comment type="subcellular location">
    <subcellularLocation>
        <location evidence="1">Cytoplasm</location>
    </subcellularLocation>
</comment>
<dbReference type="PROSITE" id="PS50043">
    <property type="entry name" value="HTH_LUXR_2"/>
    <property type="match status" value="1"/>
</dbReference>
<dbReference type="PROSITE" id="PS50110">
    <property type="entry name" value="RESPONSE_REGULATORY"/>
    <property type="match status" value="1"/>
</dbReference>
<keyword evidence="2 6" id="KW-0597">Phosphoprotein</keyword>
<dbReference type="SUPFAM" id="SSF46894">
    <property type="entry name" value="C-terminal effector domain of the bipartite response regulators"/>
    <property type="match status" value="1"/>
</dbReference>
<organism evidence="9 10">
    <name type="scientific">Bacillus badius</name>
    <dbReference type="NCBI Taxonomy" id="1455"/>
    <lineage>
        <taxon>Bacteria</taxon>
        <taxon>Bacillati</taxon>
        <taxon>Bacillota</taxon>
        <taxon>Bacilli</taxon>
        <taxon>Bacillales</taxon>
        <taxon>Bacillaceae</taxon>
        <taxon>Pseudobacillus</taxon>
    </lineage>
</organism>
<dbReference type="InterPro" id="IPR011006">
    <property type="entry name" value="CheY-like_superfamily"/>
</dbReference>
<sequence length="211" mass="24211">MKVMVVDDHDLIRKGIILLLESYADIEVAADAGDGNEALVLAMQTEPDVVLMDISMPNGLDGFTTTKQLIQQQPNIKVVLLTMHDEEAYIRQAIQSGAHGYILKKSQGSDLYEAIYHVYHGQRYYRTDLSEEQIEKMMKEKEKPVSPLTLREQEVLRLTVLGYTNKEIAEKLHISAKTVENHKSNIMNKLDLKQKHEMIQYGIKNYFSDMR</sequence>
<evidence type="ECO:0000313" key="10">
    <source>
        <dbReference type="Proteomes" id="UP000031982"/>
    </source>
</evidence>
<name>A0ABR5AUY2_BACBA</name>
<keyword evidence="3" id="KW-0805">Transcription regulation</keyword>
<keyword evidence="4" id="KW-0238">DNA-binding</keyword>
<dbReference type="PANTHER" id="PTHR43214:SF41">
    <property type="entry name" value="NITRATE_NITRITE RESPONSE REGULATOR PROTEIN NARP"/>
    <property type="match status" value="1"/>
</dbReference>
<comment type="caution">
    <text evidence="9">The sequence shown here is derived from an EMBL/GenBank/DDBJ whole genome shotgun (WGS) entry which is preliminary data.</text>
</comment>
<feature type="domain" description="Response regulatory" evidence="8">
    <location>
        <begin position="2"/>
        <end position="119"/>
    </location>
</feature>
<evidence type="ECO:0000256" key="2">
    <source>
        <dbReference type="ARBA" id="ARBA00022553"/>
    </source>
</evidence>
<evidence type="ECO:0000259" key="8">
    <source>
        <dbReference type="PROSITE" id="PS50110"/>
    </source>
</evidence>
<reference evidence="9 10" key="1">
    <citation type="submission" date="2015-01" db="EMBL/GenBank/DDBJ databases">
        <title>Genome Assembly of Bacillus badius MTCC 1458.</title>
        <authorList>
            <person name="Verma A."/>
            <person name="Khatri I."/>
            <person name="Mual P."/>
            <person name="Subramanian S."/>
            <person name="Krishnamurthi S."/>
        </authorList>
    </citation>
    <scope>NUCLEOTIDE SEQUENCE [LARGE SCALE GENOMIC DNA]</scope>
    <source>
        <strain evidence="9 10">MTCC 1458</strain>
    </source>
</reference>
<evidence type="ECO:0000256" key="1">
    <source>
        <dbReference type="ARBA" id="ARBA00004496"/>
    </source>
</evidence>
<feature type="domain" description="HTH luxR-type" evidence="7">
    <location>
        <begin position="141"/>
        <end position="206"/>
    </location>
</feature>
<dbReference type="SUPFAM" id="SSF52172">
    <property type="entry name" value="CheY-like"/>
    <property type="match status" value="1"/>
</dbReference>
<dbReference type="PRINTS" id="PR00038">
    <property type="entry name" value="HTHLUXR"/>
</dbReference>
<dbReference type="CDD" id="cd17535">
    <property type="entry name" value="REC_NarL-like"/>
    <property type="match status" value="1"/>
</dbReference>
<dbReference type="CDD" id="cd06170">
    <property type="entry name" value="LuxR_C_like"/>
    <property type="match status" value="1"/>
</dbReference>
<dbReference type="SMART" id="SM00421">
    <property type="entry name" value="HTH_LUXR"/>
    <property type="match status" value="1"/>
</dbReference>
<dbReference type="InterPro" id="IPR016032">
    <property type="entry name" value="Sig_transdc_resp-reg_C-effctor"/>
</dbReference>
<dbReference type="InterPro" id="IPR058245">
    <property type="entry name" value="NreC/VraR/RcsB-like_REC"/>
</dbReference>
<proteinExistence type="predicted"/>
<evidence type="ECO:0000259" key="7">
    <source>
        <dbReference type="PROSITE" id="PS50043"/>
    </source>
</evidence>
<evidence type="ECO:0000313" key="9">
    <source>
        <dbReference type="EMBL" id="KIL78561.1"/>
    </source>
</evidence>
<dbReference type="Gene3D" id="3.40.50.2300">
    <property type="match status" value="1"/>
</dbReference>
<dbReference type="PANTHER" id="PTHR43214">
    <property type="entry name" value="TWO-COMPONENT RESPONSE REGULATOR"/>
    <property type="match status" value="1"/>
</dbReference>
<dbReference type="EMBL" id="JXLP01000009">
    <property type="protein sequence ID" value="KIL78561.1"/>
    <property type="molecule type" value="Genomic_DNA"/>
</dbReference>
<dbReference type="Pfam" id="PF00072">
    <property type="entry name" value="Response_reg"/>
    <property type="match status" value="1"/>
</dbReference>
<protein>
    <submittedName>
        <fullName evidence="9">Two component transcriptional regulator, LuxR family</fullName>
    </submittedName>
</protein>
<keyword evidence="10" id="KW-1185">Reference proteome</keyword>
<evidence type="ECO:0000256" key="6">
    <source>
        <dbReference type="PROSITE-ProRule" id="PRU00169"/>
    </source>
</evidence>
<dbReference type="PROSITE" id="PS00622">
    <property type="entry name" value="HTH_LUXR_1"/>
    <property type="match status" value="1"/>
</dbReference>
<feature type="modified residue" description="4-aspartylphosphate" evidence="6">
    <location>
        <position position="53"/>
    </location>
</feature>
<gene>
    <name evidence="9" type="ORF">SD77_4241</name>
</gene>
<evidence type="ECO:0000256" key="5">
    <source>
        <dbReference type="ARBA" id="ARBA00023163"/>
    </source>
</evidence>
<accession>A0ABR5AUY2</accession>
<dbReference type="Proteomes" id="UP000031982">
    <property type="component" value="Unassembled WGS sequence"/>
</dbReference>
<dbReference type="Pfam" id="PF00196">
    <property type="entry name" value="GerE"/>
    <property type="match status" value="1"/>
</dbReference>
<evidence type="ECO:0000256" key="4">
    <source>
        <dbReference type="ARBA" id="ARBA00023125"/>
    </source>
</evidence>
<evidence type="ECO:0000256" key="3">
    <source>
        <dbReference type="ARBA" id="ARBA00023015"/>
    </source>
</evidence>